<evidence type="ECO:0000256" key="1">
    <source>
        <dbReference type="SAM" id="Phobius"/>
    </source>
</evidence>
<keyword evidence="1" id="KW-0812">Transmembrane</keyword>
<gene>
    <name evidence="2" type="ORF">E2C01_080640</name>
</gene>
<evidence type="ECO:0000313" key="3">
    <source>
        <dbReference type="Proteomes" id="UP000324222"/>
    </source>
</evidence>
<name>A0A5B7IPQ7_PORTR</name>
<dbReference type="Proteomes" id="UP000324222">
    <property type="component" value="Unassembled WGS sequence"/>
</dbReference>
<dbReference type="AlphaFoldDB" id="A0A5B7IPQ7"/>
<reference evidence="2 3" key="1">
    <citation type="submission" date="2019-05" db="EMBL/GenBank/DDBJ databases">
        <title>Another draft genome of Portunus trituberculatus and its Hox gene families provides insights of decapod evolution.</title>
        <authorList>
            <person name="Jeong J.-H."/>
            <person name="Song I."/>
            <person name="Kim S."/>
            <person name="Choi T."/>
            <person name="Kim D."/>
            <person name="Ryu S."/>
            <person name="Kim W."/>
        </authorList>
    </citation>
    <scope>NUCLEOTIDE SEQUENCE [LARGE SCALE GENOMIC DNA]</scope>
    <source>
        <tissue evidence="2">Muscle</tissue>
    </source>
</reference>
<proteinExistence type="predicted"/>
<comment type="caution">
    <text evidence="2">The sequence shown here is derived from an EMBL/GenBank/DDBJ whole genome shotgun (WGS) entry which is preliminary data.</text>
</comment>
<sequence length="80" mass="9120">MWKTVFSNILHTLPHLNLFLHVLLSFYLLTPAPGLPCLSFQCHLLFYILLLGFLSHFLQPFFVLGLSSGTILCGELLKLF</sequence>
<keyword evidence="1" id="KW-1133">Transmembrane helix</keyword>
<dbReference type="EMBL" id="VSRR010069758">
    <property type="protein sequence ID" value="MPC85842.1"/>
    <property type="molecule type" value="Genomic_DNA"/>
</dbReference>
<protein>
    <submittedName>
        <fullName evidence="2">Uncharacterized protein</fullName>
    </submittedName>
</protein>
<organism evidence="2 3">
    <name type="scientific">Portunus trituberculatus</name>
    <name type="common">Swimming crab</name>
    <name type="synonym">Neptunus trituberculatus</name>
    <dbReference type="NCBI Taxonomy" id="210409"/>
    <lineage>
        <taxon>Eukaryota</taxon>
        <taxon>Metazoa</taxon>
        <taxon>Ecdysozoa</taxon>
        <taxon>Arthropoda</taxon>
        <taxon>Crustacea</taxon>
        <taxon>Multicrustacea</taxon>
        <taxon>Malacostraca</taxon>
        <taxon>Eumalacostraca</taxon>
        <taxon>Eucarida</taxon>
        <taxon>Decapoda</taxon>
        <taxon>Pleocyemata</taxon>
        <taxon>Brachyura</taxon>
        <taxon>Eubrachyura</taxon>
        <taxon>Portunoidea</taxon>
        <taxon>Portunidae</taxon>
        <taxon>Portuninae</taxon>
        <taxon>Portunus</taxon>
    </lineage>
</organism>
<accession>A0A5B7IPQ7</accession>
<keyword evidence="1" id="KW-0472">Membrane</keyword>
<evidence type="ECO:0000313" key="2">
    <source>
        <dbReference type="EMBL" id="MPC85842.1"/>
    </source>
</evidence>
<keyword evidence="3" id="KW-1185">Reference proteome</keyword>
<feature type="transmembrane region" description="Helical" evidence="1">
    <location>
        <begin position="44"/>
        <end position="77"/>
    </location>
</feature>